<evidence type="ECO:0000256" key="8">
    <source>
        <dbReference type="SAM" id="SignalP"/>
    </source>
</evidence>
<dbReference type="PANTHER" id="PTHR30026:SF20">
    <property type="entry name" value="OUTER MEMBRANE PROTEIN TOLC"/>
    <property type="match status" value="1"/>
</dbReference>
<keyword evidence="6" id="KW-0472">Membrane</keyword>
<dbReference type="Pfam" id="PF02321">
    <property type="entry name" value="OEP"/>
    <property type="match status" value="1"/>
</dbReference>
<dbReference type="GO" id="GO:1990281">
    <property type="term" value="C:efflux pump complex"/>
    <property type="evidence" value="ECO:0007669"/>
    <property type="project" value="TreeGrafter"/>
</dbReference>
<dbReference type="InterPro" id="IPR003423">
    <property type="entry name" value="OMP_efflux"/>
</dbReference>
<evidence type="ECO:0000256" key="5">
    <source>
        <dbReference type="ARBA" id="ARBA00022692"/>
    </source>
</evidence>
<keyword evidence="4" id="KW-1134">Transmembrane beta strand</keyword>
<dbReference type="PANTHER" id="PTHR30026">
    <property type="entry name" value="OUTER MEMBRANE PROTEIN TOLC"/>
    <property type="match status" value="1"/>
</dbReference>
<dbReference type="Proteomes" id="UP000038055">
    <property type="component" value="Unassembled WGS sequence"/>
</dbReference>
<dbReference type="GO" id="GO:0015562">
    <property type="term" value="F:efflux transmembrane transporter activity"/>
    <property type="evidence" value="ECO:0007669"/>
    <property type="project" value="InterPro"/>
</dbReference>
<dbReference type="RefSeq" id="WP_041992737.1">
    <property type="nucleotide sequence ID" value="NZ_CDOD01000027.1"/>
</dbReference>
<organism evidence="9 10">
    <name type="scientific">Capnocytophaga cynodegmi</name>
    <dbReference type="NCBI Taxonomy" id="28189"/>
    <lineage>
        <taxon>Bacteria</taxon>
        <taxon>Pseudomonadati</taxon>
        <taxon>Bacteroidota</taxon>
        <taxon>Flavobacteriia</taxon>
        <taxon>Flavobacteriales</taxon>
        <taxon>Flavobacteriaceae</taxon>
        <taxon>Capnocytophaga</taxon>
    </lineage>
</organism>
<dbReference type="AlphaFoldDB" id="A0A0B7HFZ9"/>
<dbReference type="SUPFAM" id="SSF56954">
    <property type="entry name" value="Outer membrane efflux proteins (OEP)"/>
    <property type="match status" value="1"/>
</dbReference>
<keyword evidence="5" id="KW-0812">Transmembrane</keyword>
<proteinExistence type="inferred from homology"/>
<comment type="similarity">
    <text evidence="2">Belongs to the outer membrane factor (OMF) (TC 1.B.17) family.</text>
</comment>
<evidence type="ECO:0000256" key="2">
    <source>
        <dbReference type="ARBA" id="ARBA00007613"/>
    </source>
</evidence>
<protein>
    <submittedName>
        <fullName evidence="9">Outer membrane protein TolC</fullName>
    </submittedName>
</protein>
<keyword evidence="7" id="KW-0998">Cell outer membrane</keyword>
<evidence type="ECO:0000256" key="7">
    <source>
        <dbReference type="ARBA" id="ARBA00023237"/>
    </source>
</evidence>
<keyword evidence="3" id="KW-0813">Transport</keyword>
<accession>A0A0B7HFZ9</accession>
<evidence type="ECO:0000313" key="9">
    <source>
        <dbReference type="EMBL" id="CEN36797.1"/>
    </source>
</evidence>
<dbReference type="Gene3D" id="1.20.1600.10">
    <property type="entry name" value="Outer membrane efflux proteins (OEP)"/>
    <property type="match status" value="1"/>
</dbReference>
<reference evidence="10" key="1">
    <citation type="submission" date="2015-01" db="EMBL/GenBank/DDBJ databases">
        <authorList>
            <person name="MANFREDI Pablo"/>
        </authorList>
    </citation>
    <scope>NUCLEOTIDE SEQUENCE [LARGE SCALE GENOMIC DNA]</scope>
    <source>
        <strain evidence="10">Ccyn2B</strain>
    </source>
</reference>
<name>A0A0B7HFZ9_9FLAO</name>
<comment type="subcellular location">
    <subcellularLocation>
        <location evidence="1">Cell outer membrane</location>
    </subcellularLocation>
</comment>
<dbReference type="EMBL" id="CDOD01000027">
    <property type="protein sequence ID" value="CEN36797.1"/>
    <property type="molecule type" value="Genomic_DNA"/>
</dbReference>
<evidence type="ECO:0000256" key="6">
    <source>
        <dbReference type="ARBA" id="ARBA00023136"/>
    </source>
</evidence>
<evidence type="ECO:0000256" key="3">
    <source>
        <dbReference type="ARBA" id="ARBA00022448"/>
    </source>
</evidence>
<dbReference type="GO" id="GO:0009279">
    <property type="term" value="C:cell outer membrane"/>
    <property type="evidence" value="ECO:0007669"/>
    <property type="project" value="UniProtKB-SubCell"/>
</dbReference>
<feature type="chain" id="PRO_5002115883" evidence="8">
    <location>
        <begin position="24"/>
        <end position="495"/>
    </location>
</feature>
<evidence type="ECO:0000256" key="1">
    <source>
        <dbReference type="ARBA" id="ARBA00004442"/>
    </source>
</evidence>
<gene>
    <name evidence="9" type="ORF">CCYN2B_330030</name>
</gene>
<feature type="signal peptide" evidence="8">
    <location>
        <begin position="1"/>
        <end position="23"/>
    </location>
</feature>
<keyword evidence="10" id="KW-1185">Reference proteome</keyword>
<evidence type="ECO:0000256" key="4">
    <source>
        <dbReference type="ARBA" id="ARBA00022452"/>
    </source>
</evidence>
<keyword evidence="8" id="KW-0732">Signal</keyword>
<evidence type="ECO:0000313" key="10">
    <source>
        <dbReference type="Proteomes" id="UP000038055"/>
    </source>
</evidence>
<dbReference type="InterPro" id="IPR051906">
    <property type="entry name" value="TolC-like"/>
</dbReference>
<dbReference type="GO" id="GO:0015288">
    <property type="term" value="F:porin activity"/>
    <property type="evidence" value="ECO:0007669"/>
    <property type="project" value="TreeGrafter"/>
</dbReference>
<sequence length="495" mass="57437">MKFYSLKEILLLLFAFGSVSSFSQEKTMTLTLEQLVTMANSQSIASFKAKNMYLSNYWSFKSFKANRLPSLSLSMTPLRYNRDFVRRYDSQQNIDVYRPQQTLFSHGNLSLIQNFDWLGGTFFVDSELGYHRNFSDNKFTQYSSVPIRIGYRQQLLGYNPFKWEKRIEPIKYEAAQKELLYNLEQTAEEATSYFFNLAMAQAEHKLAKEKIQSADTLYSIGKERFEIAAIRQSDLMTLRLDRINAENALQTAEISVKRAMFALVSYLNLEKDTKILLDIPQKVKNITINPEEALSYAKKNNPNFLKQKIQILELQQTVDKTKREARFNMGVSASVGFNQVAPSFDKVYNSPLQQDVFAITLSVPILDWGVNKGKYNIAKSNLSVAELSTKQEEIKIEEEILMTLGDFQVQQQIIVSAEEALELASQAYQQTQERFIIGKADINSLTLANDRHQQAQRNYISALRNYWLNYYKIRKYTLFDFEVRKAIQINFENLR</sequence>